<dbReference type="InterPro" id="IPR016024">
    <property type="entry name" value="ARM-type_fold"/>
</dbReference>
<comment type="subcellular location">
    <subcellularLocation>
        <location evidence="1">Cytoplasm</location>
        <location evidence="1">Cytosol</location>
    </subcellularLocation>
</comment>
<keyword evidence="12" id="KW-1185">Reference proteome</keyword>
<dbReference type="PANTHER" id="PTHR45887">
    <property type="entry name" value="TRANSLATION INITIATION FACTOR EIF-2B SUBUNIT EPSILON"/>
    <property type="match status" value="1"/>
</dbReference>
<feature type="domain" description="W2" evidence="10">
    <location>
        <begin position="576"/>
        <end position="757"/>
    </location>
</feature>
<dbReference type="InterPro" id="IPR051956">
    <property type="entry name" value="eIF2B_epsilon"/>
</dbReference>
<dbReference type="GO" id="GO:0031369">
    <property type="term" value="F:translation initiation factor binding"/>
    <property type="evidence" value="ECO:0007669"/>
    <property type="project" value="InterPro"/>
</dbReference>
<dbReference type="InterPro" id="IPR003307">
    <property type="entry name" value="W2_domain"/>
</dbReference>
<dbReference type="GO" id="GO:0003743">
    <property type="term" value="F:translation initiation factor activity"/>
    <property type="evidence" value="ECO:0007669"/>
    <property type="project" value="TreeGrafter"/>
</dbReference>
<dbReference type="Gene3D" id="2.160.10.10">
    <property type="entry name" value="Hexapeptide repeat proteins"/>
    <property type="match status" value="1"/>
</dbReference>
<evidence type="ECO:0000313" key="11">
    <source>
        <dbReference type="EMBL" id="KAK4534557.1"/>
    </source>
</evidence>
<comment type="caution">
    <text evidence="11">The sequence shown here is derived from an EMBL/GenBank/DDBJ whole genome shotgun (WGS) entry which is preliminary data.</text>
</comment>
<evidence type="ECO:0000256" key="3">
    <source>
        <dbReference type="ARBA" id="ARBA00022490"/>
    </source>
</evidence>
<evidence type="ECO:0000256" key="2">
    <source>
        <dbReference type="ARBA" id="ARBA00007878"/>
    </source>
</evidence>
<dbReference type="CDD" id="cd11558">
    <property type="entry name" value="W2_eIF2B_epsilon"/>
    <property type="match status" value="1"/>
</dbReference>
<keyword evidence="3" id="KW-0963">Cytoplasm</keyword>
<dbReference type="SUPFAM" id="SSF51161">
    <property type="entry name" value="Trimeric LpxA-like enzymes"/>
    <property type="match status" value="1"/>
</dbReference>
<feature type="region of interest" description="Disordered" evidence="9">
    <location>
        <begin position="457"/>
        <end position="515"/>
    </location>
</feature>
<dbReference type="Pfam" id="PF02020">
    <property type="entry name" value="W2"/>
    <property type="match status" value="1"/>
</dbReference>
<dbReference type="PROSITE" id="PS51363">
    <property type="entry name" value="W2"/>
    <property type="match status" value="1"/>
</dbReference>
<proteinExistence type="inferred from homology"/>
<dbReference type="SUPFAM" id="SSF53448">
    <property type="entry name" value="Nucleotide-diphospho-sugar transferases"/>
    <property type="match status" value="1"/>
</dbReference>
<evidence type="ECO:0000256" key="4">
    <source>
        <dbReference type="ARBA" id="ARBA00022540"/>
    </source>
</evidence>
<name>A0AAV9IQJ1_CYACA</name>
<dbReference type="InterPro" id="IPR044123">
    <property type="entry name" value="W2_eIF2B_epsilon"/>
</dbReference>
<gene>
    <name evidence="11" type="ORF">CDCA_CDCA02G0582</name>
</gene>
<feature type="region of interest" description="Disordered" evidence="9">
    <location>
        <begin position="547"/>
        <end position="577"/>
    </location>
</feature>
<dbReference type="InterPro" id="IPR029044">
    <property type="entry name" value="Nucleotide-diphossugar_trans"/>
</dbReference>
<organism evidence="11 12">
    <name type="scientific">Cyanidium caldarium</name>
    <name type="common">Red alga</name>
    <dbReference type="NCBI Taxonomy" id="2771"/>
    <lineage>
        <taxon>Eukaryota</taxon>
        <taxon>Rhodophyta</taxon>
        <taxon>Bangiophyceae</taxon>
        <taxon>Cyanidiales</taxon>
        <taxon>Cyanidiaceae</taxon>
        <taxon>Cyanidium</taxon>
    </lineage>
</organism>
<dbReference type="PANTHER" id="PTHR45887:SF1">
    <property type="entry name" value="TRANSLATION INITIATION FACTOR EIF-2B SUBUNIT EPSILON"/>
    <property type="match status" value="1"/>
</dbReference>
<evidence type="ECO:0000256" key="1">
    <source>
        <dbReference type="ARBA" id="ARBA00004514"/>
    </source>
</evidence>
<evidence type="ECO:0000256" key="9">
    <source>
        <dbReference type="SAM" id="MobiDB-lite"/>
    </source>
</evidence>
<dbReference type="EMBL" id="JANCYW010000002">
    <property type="protein sequence ID" value="KAK4534557.1"/>
    <property type="molecule type" value="Genomic_DNA"/>
</dbReference>
<protein>
    <recommendedName>
        <fullName evidence="6">Translation initiation factor eIF2B subunit epsilon</fullName>
    </recommendedName>
    <alternativeName>
        <fullName evidence="7">eIF2B GDP-GTP exchange factor subunit epsilon</fullName>
    </alternativeName>
</protein>
<feature type="compositionally biased region" description="Acidic residues" evidence="9">
    <location>
        <begin position="459"/>
        <end position="468"/>
    </location>
</feature>
<dbReference type="SMART" id="SM00515">
    <property type="entry name" value="eIF5C"/>
    <property type="match status" value="1"/>
</dbReference>
<evidence type="ECO:0000313" key="12">
    <source>
        <dbReference type="Proteomes" id="UP001301350"/>
    </source>
</evidence>
<comment type="similarity">
    <text evidence="2">Belongs to the eIF-2B gamma/epsilon subunits family.</text>
</comment>
<dbReference type="AlphaFoldDB" id="A0AAV9IQJ1"/>
<dbReference type="Gene3D" id="3.90.550.10">
    <property type="entry name" value="Spore Coat Polysaccharide Biosynthesis Protein SpsA, Chain A"/>
    <property type="match status" value="1"/>
</dbReference>
<comment type="subunit">
    <text evidence="8">Component of the translation initiation factor 2B (eIF2B) complex which is a heterodecamer of two sets of five different subunits: alpha, beta, gamma, delta and epsilon. Subunits alpha, beta and delta comprise a regulatory subcomplex and subunits epsilon and gamma comprise a catalytic subcomplex. Within the complex, the hexameric regulatory complex resides at the center, with the two heterodimeric catalytic subcomplexes bound on opposite sides.</text>
</comment>
<dbReference type="InterPro" id="IPR056764">
    <property type="entry name" value="LbH_EIF2B3/5"/>
</dbReference>
<evidence type="ECO:0000256" key="5">
    <source>
        <dbReference type="ARBA" id="ARBA00022917"/>
    </source>
</evidence>
<evidence type="ECO:0000256" key="7">
    <source>
        <dbReference type="ARBA" id="ARBA00044345"/>
    </source>
</evidence>
<evidence type="ECO:0000259" key="10">
    <source>
        <dbReference type="PROSITE" id="PS51363"/>
    </source>
</evidence>
<dbReference type="Proteomes" id="UP001301350">
    <property type="component" value="Unassembled WGS sequence"/>
</dbReference>
<feature type="compositionally biased region" description="Low complexity" evidence="9">
    <location>
        <begin position="547"/>
        <end position="572"/>
    </location>
</feature>
<evidence type="ECO:0000256" key="6">
    <source>
        <dbReference type="ARBA" id="ARBA00044144"/>
    </source>
</evidence>
<dbReference type="GO" id="GO:0005085">
    <property type="term" value="F:guanyl-nucleotide exchange factor activity"/>
    <property type="evidence" value="ECO:0007669"/>
    <property type="project" value="InterPro"/>
</dbReference>
<dbReference type="Gene3D" id="1.25.40.180">
    <property type="match status" value="1"/>
</dbReference>
<dbReference type="SUPFAM" id="SSF48371">
    <property type="entry name" value="ARM repeat"/>
    <property type="match status" value="1"/>
</dbReference>
<dbReference type="InterPro" id="IPR011004">
    <property type="entry name" value="Trimer_LpxA-like_sf"/>
</dbReference>
<keyword evidence="5" id="KW-0648">Protein biosynthesis</keyword>
<dbReference type="GO" id="GO:0005851">
    <property type="term" value="C:eukaryotic translation initiation factor 2B complex"/>
    <property type="evidence" value="ECO:0007669"/>
    <property type="project" value="TreeGrafter"/>
</dbReference>
<keyword evidence="4" id="KW-0396">Initiation factor</keyword>
<dbReference type="Pfam" id="PF25084">
    <property type="entry name" value="LbH_EIF2B"/>
    <property type="match status" value="1"/>
</dbReference>
<sequence>MSKSQSTRKPPSTGQTDWAPLSQAAADELLAVVLIDRTVHEVLPGLGAGDQPACLVPLLNVPILAYGLQTLARSGVQEVRIMLVGACAAYAQEVEALLAQYQQRYAPQLRAQVLVGADRGWLSCGEALRELDQKEHWRPAHDFILMNALSLCSADLRHVVQRHRQRREGDNNWSAACLFCKAGTLAHAADGRCDDLLVAVDPRTRQLLRYRERASTDKYAALDAQLFREHSCIDWMGGMRDCHIDVLSPEVLVEFRENFDYEHTRDYLRGKLESGESELLGNRVYLEDLDATGAYGAHICDYASYLQVTRDLLHEWAPGITRPLLGGAQVMLHPGRRSWSPPHHPDAQIHPEAVVEGRCALASGAVIGRRSRIVQSVLGVDVHVGSDVVVEHSILLDAVVLENGCTVCGAVVADGARVMKRARVGPGSVVGRGVAVAEGTAVPSGFALEQRNSYRDAGEVSDECDSENEGWTAASTERPVVSRRDERPANEYPAVELFSDPELQSDTDHSRDAPADGMYVVRKLNVQSNRQNPFARLLSSEAAAAAAASDRDTSSVSDTSASDAADSVAEAPPSAPTSIDACRQRLYAEIDDTVEKTIREASAPENAYLELNSLRMVYNCAIEELVDGITYGLLAHAQRRMATDADGPTVLQAVFRDWAVLLRRFVPSLVDPRRVLDAVYRCVYAHPALFPLFSYIVQLLYDTEVCDEDAIVAWHAGGAEAVAVRCHTAAEPAQRCVDQLAPFLQWLHEADEEEEEGDEEA</sequence>
<reference evidence="11 12" key="1">
    <citation type="submission" date="2022-07" db="EMBL/GenBank/DDBJ databases">
        <title>Genome-wide signatures of adaptation to extreme environments.</title>
        <authorList>
            <person name="Cho C.H."/>
            <person name="Yoon H.S."/>
        </authorList>
    </citation>
    <scope>NUCLEOTIDE SEQUENCE [LARGE SCALE GENOMIC DNA]</scope>
    <source>
        <strain evidence="11 12">DBV 063 E5</strain>
    </source>
</reference>
<accession>A0AAV9IQJ1</accession>
<evidence type="ECO:0000256" key="8">
    <source>
        <dbReference type="ARBA" id="ARBA00046432"/>
    </source>
</evidence>
<feature type="compositionally biased region" description="Basic and acidic residues" evidence="9">
    <location>
        <begin position="480"/>
        <end position="489"/>
    </location>
</feature>